<dbReference type="KEGG" id="pars:DRW48_00785"/>
<dbReference type="PRINTS" id="PR00035">
    <property type="entry name" value="HTHGNTR"/>
</dbReference>
<dbReference type="OrthoDB" id="7620579at2"/>
<dbReference type="PROSITE" id="PS50949">
    <property type="entry name" value="HTH_GNTR"/>
    <property type="match status" value="1"/>
</dbReference>
<dbReference type="Gene3D" id="1.10.10.10">
    <property type="entry name" value="Winged helix-like DNA-binding domain superfamily/Winged helix DNA-binding domain"/>
    <property type="match status" value="1"/>
</dbReference>
<evidence type="ECO:0000256" key="1">
    <source>
        <dbReference type="ARBA" id="ARBA00023015"/>
    </source>
</evidence>
<dbReference type="InterPro" id="IPR011711">
    <property type="entry name" value="GntR_C"/>
</dbReference>
<evidence type="ECO:0000313" key="6">
    <source>
        <dbReference type="Proteomes" id="UP000252023"/>
    </source>
</evidence>
<dbReference type="Gene3D" id="1.20.120.530">
    <property type="entry name" value="GntR ligand-binding domain-like"/>
    <property type="match status" value="1"/>
</dbReference>
<dbReference type="SMART" id="SM00345">
    <property type="entry name" value="HTH_GNTR"/>
    <property type="match status" value="1"/>
</dbReference>
<dbReference type="InterPro" id="IPR036390">
    <property type="entry name" value="WH_DNA-bd_sf"/>
</dbReference>
<dbReference type="InterPro" id="IPR008920">
    <property type="entry name" value="TF_FadR/GntR_C"/>
</dbReference>
<dbReference type="InterPro" id="IPR000524">
    <property type="entry name" value="Tscrpt_reg_HTH_GntR"/>
</dbReference>
<dbReference type="GO" id="GO:0003677">
    <property type="term" value="F:DNA binding"/>
    <property type="evidence" value="ECO:0007669"/>
    <property type="project" value="UniProtKB-KW"/>
</dbReference>
<dbReference type="InterPro" id="IPR036388">
    <property type="entry name" value="WH-like_DNA-bd_sf"/>
</dbReference>
<dbReference type="CDD" id="cd07377">
    <property type="entry name" value="WHTH_GntR"/>
    <property type="match status" value="1"/>
</dbReference>
<keyword evidence="6" id="KW-1185">Reference proteome</keyword>
<proteinExistence type="predicted"/>
<name>A0A344PGC2_9RHOB</name>
<dbReference type="SUPFAM" id="SSF46785">
    <property type="entry name" value="Winged helix' DNA-binding domain"/>
    <property type="match status" value="1"/>
</dbReference>
<keyword evidence="2" id="KW-0238">DNA-binding</keyword>
<reference evidence="6" key="1">
    <citation type="submission" date="2018-07" db="EMBL/GenBank/DDBJ databases">
        <title>Genome sequencing of Paracoccus sp. SC2-6.</title>
        <authorList>
            <person name="Heo J."/>
            <person name="Kim S.-J."/>
            <person name="Kwon S.-W."/>
        </authorList>
    </citation>
    <scope>NUCLEOTIDE SEQUENCE [LARGE SCALE GENOMIC DNA]</scope>
    <source>
        <strain evidence="6">SC2-6</strain>
    </source>
</reference>
<keyword evidence="1" id="KW-0805">Transcription regulation</keyword>
<dbReference type="PANTHER" id="PTHR43537:SF45">
    <property type="entry name" value="GNTR FAMILY REGULATORY PROTEIN"/>
    <property type="match status" value="1"/>
</dbReference>
<dbReference type="Pfam" id="PF07729">
    <property type="entry name" value="FCD"/>
    <property type="match status" value="1"/>
</dbReference>
<evidence type="ECO:0000313" key="5">
    <source>
        <dbReference type="EMBL" id="AXC48427.1"/>
    </source>
</evidence>
<evidence type="ECO:0000259" key="4">
    <source>
        <dbReference type="PROSITE" id="PS50949"/>
    </source>
</evidence>
<sequence>MREATAARARILGPIEQIPLRLQIADKLRNAIVSGELRPGTVLVETALAEELNVSRAPIREAIQILEADGLVETAAYKGKWVKPLSPREVTETYQMREVFEVMAVRLILESGADLGLLWEACDRMTAAAVAEDRPSLIAADESFHRTLIGLAEHQLLARSWNDIYLRIHQIMALRNDRRVPLSDIAANHPPIVRAMEDRDDELAVRLISEHTRKLATLDPAAVAAWSE</sequence>
<dbReference type="Proteomes" id="UP000252023">
    <property type="component" value="Chromosome"/>
</dbReference>
<dbReference type="EMBL" id="CP030918">
    <property type="protein sequence ID" value="AXC48427.1"/>
    <property type="molecule type" value="Genomic_DNA"/>
</dbReference>
<dbReference type="SMART" id="SM00895">
    <property type="entry name" value="FCD"/>
    <property type="match status" value="1"/>
</dbReference>
<feature type="domain" description="HTH gntR-type" evidence="4">
    <location>
        <begin position="18"/>
        <end position="85"/>
    </location>
</feature>
<protein>
    <submittedName>
        <fullName evidence="5">GntR family transcriptional regulator</fullName>
    </submittedName>
</protein>
<dbReference type="RefSeq" id="WP_114074747.1">
    <property type="nucleotide sequence ID" value="NZ_CP030918.1"/>
</dbReference>
<dbReference type="SUPFAM" id="SSF48008">
    <property type="entry name" value="GntR ligand-binding domain-like"/>
    <property type="match status" value="1"/>
</dbReference>
<evidence type="ECO:0000256" key="3">
    <source>
        <dbReference type="ARBA" id="ARBA00023163"/>
    </source>
</evidence>
<dbReference type="GO" id="GO:0003700">
    <property type="term" value="F:DNA-binding transcription factor activity"/>
    <property type="evidence" value="ECO:0007669"/>
    <property type="project" value="InterPro"/>
</dbReference>
<accession>A0A344PGC2</accession>
<gene>
    <name evidence="5" type="ORF">DRW48_00785</name>
</gene>
<keyword evidence="3" id="KW-0804">Transcription</keyword>
<dbReference type="AlphaFoldDB" id="A0A344PGC2"/>
<dbReference type="Pfam" id="PF00392">
    <property type="entry name" value="GntR"/>
    <property type="match status" value="1"/>
</dbReference>
<organism evidence="5 6">
    <name type="scientific">Paracoccus suum</name>
    <dbReference type="NCBI Taxonomy" id="2259340"/>
    <lineage>
        <taxon>Bacteria</taxon>
        <taxon>Pseudomonadati</taxon>
        <taxon>Pseudomonadota</taxon>
        <taxon>Alphaproteobacteria</taxon>
        <taxon>Rhodobacterales</taxon>
        <taxon>Paracoccaceae</taxon>
        <taxon>Paracoccus</taxon>
    </lineage>
</organism>
<dbReference type="PANTHER" id="PTHR43537">
    <property type="entry name" value="TRANSCRIPTIONAL REGULATOR, GNTR FAMILY"/>
    <property type="match status" value="1"/>
</dbReference>
<evidence type="ECO:0000256" key="2">
    <source>
        <dbReference type="ARBA" id="ARBA00023125"/>
    </source>
</evidence>